<dbReference type="Gene3D" id="2.60.120.1130">
    <property type="match status" value="1"/>
</dbReference>
<dbReference type="OrthoDB" id="8595007at2"/>
<dbReference type="SUPFAM" id="SSF54001">
    <property type="entry name" value="Cysteine proteinases"/>
    <property type="match status" value="1"/>
</dbReference>
<dbReference type="Gene3D" id="3.10.620.30">
    <property type="match status" value="1"/>
</dbReference>
<protein>
    <submittedName>
        <fullName evidence="4">Transglutaminase-like enzyme, putative cysteine protease</fullName>
    </submittedName>
</protein>
<feature type="domain" description="DUF3857" evidence="3">
    <location>
        <begin position="66"/>
        <end position="223"/>
    </location>
</feature>
<organism evidence="4 5">
    <name type="scientific">Chitinophaga filiformis</name>
    <name type="common">Myxococcus filiformis</name>
    <name type="synonym">Flexibacter filiformis</name>
    <dbReference type="NCBI Taxonomy" id="104663"/>
    <lineage>
        <taxon>Bacteria</taxon>
        <taxon>Pseudomonadati</taxon>
        <taxon>Bacteroidota</taxon>
        <taxon>Chitinophagia</taxon>
        <taxon>Chitinophagales</taxon>
        <taxon>Chitinophagaceae</taxon>
        <taxon>Chitinophaga</taxon>
    </lineage>
</organism>
<evidence type="ECO:0000256" key="1">
    <source>
        <dbReference type="SAM" id="SignalP"/>
    </source>
</evidence>
<dbReference type="RefSeq" id="WP_089838581.1">
    <property type="nucleotide sequence ID" value="NZ_FNBN01000014.1"/>
</dbReference>
<dbReference type="InterPro" id="IPR002931">
    <property type="entry name" value="Transglutaminase-like"/>
</dbReference>
<sequence>MLTYITKKHAYTICYCVCFLFFLTPVFAGDPVYPAAMIPDSLKKNAHVVKRMEEVVVKINDPRDVRVTTHFVITVLDAEGEKYARVIESYDKLKDLRSIKGTLYDALGLPIKKLKQSDIQDMSGVGSESLMTDDRYKQHAFYYNVYPHTVEYEVEVRYNHSFYLPYWVPQEDESFAVQQSKLVVTAPKDYVVRYRNFNYKGEPAVTDDGGDKTYTWEVKNMAAQSDEPFAPRWYKRTTTVLLAPAAFEMQQYKGSMNTWEEFGRFAYILNQGRDQLPDGVKQTVHQLTDGLSREEKIAKLYKYLQEHTRYISIQLGIGGWQTFDANYVASKGYGDCKALSNYMCALLKEAGVKASCVLVYAGDNAKDVTEAGFPSTRFNHVIVCAPGTKDSTWLECTSSFYPVGYLGGFTADRPVLFVDETGSKLVHTPVYTMEQNQQIRHISATIAETGDMTLKADTRYTGLQQDDLHARINMLTKEKILERLRQAGYFSSYDVNGYECKQLKESLPAIDEHLEIAAHNYATVTGKRMFLEPNLLTKTGRRVTADTARKSDIYLADAFRDIDTVKITIPEGYTPEALPQPVALQSIFGNYASKVSVEGNVITYMRSIEHKGGSYPASAFPELEKFYNGMYKADRARIVLVKK</sequence>
<dbReference type="InterPro" id="IPR024618">
    <property type="entry name" value="DUF3857"/>
</dbReference>
<dbReference type="Pfam" id="PF01841">
    <property type="entry name" value="Transglut_core"/>
    <property type="match status" value="1"/>
</dbReference>
<dbReference type="STRING" id="104663.SAMN04488121_11459"/>
<keyword evidence="4" id="KW-0378">Hydrolase</keyword>
<dbReference type="Gene3D" id="2.60.40.3140">
    <property type="match status" value="1"/>
</dbReference>
<name>A0A1G8DBM3_CHIFI</name>
<evidence type="ECO:0000313" key="5">
    <source>
        <dbReference type="Proteomes" id="UP000199045"/>
    </source>
</evidence>
<evidence type="ECO:0000259" key="2">
    <source>
        <dbReference type="Pfam" id="PF01841"/>
    </source>
</evidence>
<dbReference type="AlphaFoldDB" id="A0A1G8DBM3"/>
<dbReference type="GO" id="GO:0006508">
    <property type="term" value="P:proteolysis"/>
    <property type="evidence" value="ECO:0007669"/>
    <property type="project" value="UniProtKB-KW"/>
</dbReference>
<dbReference type="GO" id="GO:0008233">
    <property type="term" value="F:peptidase activity"/>
    <property type="evidence" value="ECO:0007669"/>
    <property type="project" value="UniProtKB-KW"/>
</dbReference>
<evidence type="ECO:0000259" key="3">
    <source>
        <dbReference type="Pfam" id="PF12969"/>
    </source>
</evidence>
<feature type="domain" description="Transglutaminase-like" evidence="2">
    <location>
        <begin position="290"/>
        <end position="374"/>
    </location>
</feature>
<dbReference type="EMBL" id="FNBN01000014">
    <property type="protein sequence ID" value="SDH55081.1"/>
    <property type="molecule type" value="Genomic_DNA"/>
</dbReference>
<feature type="signal peptide" evidence="1">
    <location>
        <begin position="1"/>
        <end position="28"/>
    </location>
</feature>
<evidence type="ECO:0000313" key="4">
    <source>
        <dbReference type="EMBL" id="SDH55081.1"/>
    </source>
</evidence>
<accession>A0A1G8DBM3</accession>
<feature type="chain" id="PRO_5011597577" evidence="1">
    <location>
        <begin position="29"/>
        <end position="643"/>
    </location>
</feature>
<dbReference type="InterPro" id="IPR038765">
    <property type="entry name" value="Papain-like_cys_pep_sf"/>
</dbReference>
<reference evidence="4 5" key="1">
    <citation type="submission" date="2016-10" db="EMBL/GenBank/DDBJ databases">
        <authorList>
            <person name="de Groot N.N."/>
        </authorList>
    </citation>
    <scope>NUCLEOTIDE SEQUENCE [LARGE SCALE GENOMIC DNA]</scope>
    <source>
        <strain evidence="4 5">DSM 527</strain>
    </source>
</reference>
<dbReference type="Proteomes" id="UP000199045">
    <property type="component" value="Unassembled WGS sequence"/>
</dbReference>
<gene>
    <name evidence="4" type="ORF">SAMN04488121_11459</name>
</gene>
<keyword evidence="4" id="KW-0645">Protease</keyword>
<keyword evidence="1" id="KW-0732">Signal</keyword>
<proteinExistence type="predicted"/>
<dbReference type="Pfam" id="PF12969">
    <property type="entry name" value="DUF3857"/>
    <property type="match status" value="1"/>
</dbReference>